<evidence type="ECO:0000313" key="4">
    <source>
        <dbReference type="Proteomes" id="UP000075243"/>
    </source>
</evidence>
<dbReference type="STRING" id="3821.A0A151R4T6"/>
<dbReference type="EMBL" id="KQ484090">
    <property type="protein sequence ID" value="KYP37571.1"/>
    <property type="molecule type" value="Genomic_DNA"/>
</dbReference>
<dbReference type="InterPro" id="IPR000095">
    <property type="entry name" value="CRIB_dom"/>
</dbReference>
<dbReference type="Gramene" id="C.cajan_39957.t">
    <property type="protein sequence ID" value="C.cajan_39957.t"/>
    <property type="gene ID" value="C.cajan_39957"/>
</dbReference>
<dbReference type="PANTHER" id="PTHR46325">
    <property type="entry name" value="CRIB DOMAIN-CONTAINING PROTEIN RIC8"/>
    <property type="match status" value="1"/>
</dbReference>
<sequence length="196" mass="20939">MSTKVKGLLKGLKHISQQIFDEKEEEFQIGLPTDVKHVAHIGSDDPSANAPSWMTEYKGGKEPPSGNAKEGENDSSQNSKGTKSRHLLPKSRHHSSESESNGTKQRTTRRHQRSSDPTADSSSQESSTGGHGSSHGSDTASQEMPPSGARPRRKSKNSEDKPSSRRSSKGDSLSDISVSDFGSESGRGPDSGIAAQ</sequence>
<feature type="compositionally biased region" description="Low complexity" evidence="1">
    <location>
        <begin position="115"/>
        <end position="141"/>
    </location>
</feature>
<reference evidence="3" key="1">
    <citation type="journal article" date="2012" name="Nat. Biotechnol.">
        <title>Draft genome sequence of pigeonpea (Cajanus cajan), an orphan legume crop of resource-poor farmers.</title>
        <authorList>
            <person name="Varshney R.K."/>
            <person name="Chen W."/>
            <person name="Li Y."/>
            <person name="Bharti A.K."/>
            <person name="Saxena R.K."/>
            <person name="Schlueter J.A."/>
            <person name="Donoghue M.T."/>
            <person name="Azam S."/>
            <person name="Fan G."/>
            <person name="Whaley A.M."/>
            <person name="Farmer A.D."/>
            <person name="Sheridan J."/>
            <person name="Iwata A."/>
            <person name="Tuteja R."/>
            <person name="Penmetsa R.V."/>
            <person name="Wu W."/>
            <person name="Upadhyaya H.D."/>
            <person name="Yang S.P."/>
            <person name="Shah T."/>
            <person name="Saxena K.B."/>
            <person name="Michael T."/>
            <person name="McCombie W.R."/>
            <person name="Yang B."/>
            <person name="Zhang G."/>
            <person name="Yang H."/>
            <person name="Wang J."/>
            <person name="Spillane C."/>
            <person name="Cook D.R."/>
            <person name="May G.D."/>
            <person name="Xu X."/>
            <person name="Jackson S.A."/>
        </authorList>
    </citation>
    <scope>NUCLEOTIDE SEQUENCE [LARGE SCALE GENOMIC DNA]</scope>
</reference>
<gene>
    <name evidence="3" type="ORF">KK1_041227</name>
</gene>
<dbReference type="Proteomes" id="UP000075243">
    <property type="component" value="Unassembled WGS sequence"/>
</dbReference>
<evidence type="ECO:0000313" key="3">
    <source>
        <dbReference type="EMBL" id="KYP37571.1"/>
    </source>
</evidence>
<accession>A0A151R4T6</accession>
<keyword evidence="4" id="KW-1185">Reference proteome</keyword>
<organism evidence="3 4">
    <name type="scientific">Cajanus cajan</name>
    <name type="common">Pigeon pea</name>
    <name type="synonym">Cajanus indicus</name>
    <dbReference type="NCBI Taxonomy" id="3821"/>
    <lineage>
        <taxon>Eukaryota</taxon>
        <taxon>Viridiplantae</taxon>
        <taxon>Streptophyta</taxon>
        <taxon>Embryophyta</taxon>
        <taxon>Tracheophyta</taxon>
        <taxon>Spermatophyta</taxon>
        <taxon>Magnoliopsida</taxon>
        <taxon>eudicotyledons</taxon>
        <taxon>Gunneridae</taxon>
        <taxon>Pentapetalae</taxon>
        <taxon>rosids</taxon>
        <taxon>fabids</taxon>
        <taxon>Fabales</taxon>
        <taxon>Fabaceae</taxon>
        <taxon>Papilionoideae</taxon>
        <taxon>50 kb inversion clade</taxon>
        <taxon>NPAAA clade</taxon>
        <taxon>indigoferoid/millettioid clade</taxon>
        <taxon>Phaseoleae</taxon>
        <taxon>Cajanus</taxon>
    </lineage>
</organism>
<protein>
    <recommendedName>
        <fullName evidence="2">CRIB domain-containing protein</fullName>
    </recommendedName>
</protein>
<dbReference type="OMA" id="WCKYINE"/>
<feature type="compositionally biased region" description="Basic residues" evidence="1">
    <location>
        <begin position="82"/>
        <end position="93"/>
    </location>
</feature>
<feature type="region of interest" description="Disordered" evidence="1">
    <location>
        <begin position="38"/>
        <end position="196"/>
    </location>
</feature>
<evidence type="ECO:0000256" key="1">
    <source>
        <dbReference type="SAM" id="MobiDB-lite"/>
    </source>
</evidence>
<dbReference type="AlphaFoldDB" id="A0A151R4T6"/>
<proteinExistence type="predicted"/>
<dbReference type="PROSITE" id="PS50108">
    <property type="entry name" value="CRIB"/>
    <property type="match status" value="1"/>
</dbReference>
<name>A0A151R4T6_CAJCA</name>
<dbReference type="PANTHER" id="PTHR46325:SF23">
    <property type="entry name" value="P21-RHO-BINDING DOMAIN PROTEIN"/>
    <property type="match status" value="1"/>
</dbReference>
<evidence type="ECO:0000259" key="2">
    <source>
        <dbReference type="PROSITE" id="PS50108"/>
    </source>
</evidence>
<feature type="domain" description="CRIB" evidence="2">
    <location>
        <begin position="29"/>
        <end position="42"/>
    </location>
</feature>